<feature type="transmembrane region" description="Helical" evidence="1">
    <location>
        <begin position="283"/>
        <end position="302"/>
    </location>
</feature>
<keyword evidence="4" id="KW-1185">Reference proteome</keyword>
<dbReference type="HOGENOM" id="CLU_005027_2_0_1"/>
<protein>
    <submittedName>
        <fullName evidence="3">Glycosyltransferase family 90 protein</fullName>
    </submittedName>
</protein>
<dbReference type="GO" id="GO:0016740">
    <property type="term" value="F:transferase activity"/>
    <property type="evidence" value="ECO:0007669"/>
    <property type="project" value="UniProtKB-KW"/>
</dbReference>
<keyword evidence="1" id="KW-0472">Membrane</keyword>
<dbReference type="eggNOG" id="ENOG502S14Y">
    <property type="taxonomic scope" value="Eukaryota"/>
</dbReference>
<feature type="transmembrane region" description="Helical" evidence="1">
    <location>
        <begin position="314"/>
        <end position="332"/>
    </location>
</feature>
<evidence type="ECO:0000313" key="3">
    <source>
        <dbReference type="EMBL" id="EHK50255.1"/>
    </source>
</evidence>
<dbReference type="Proteomes" id="UP000005426">
    <property type="component" value="Unassembled WGS sequence"/>
</dbReference>
<evidence type="ECO:0000259" key="2">
    <source>
        <dbReference type="SMART" id="SM00672"/>
    </source>
</evidence>
<dbReference type="InterPro" id="IPR051091">
    <property type="entry name" value="O-Glucosyltr/Glycosyltrsf_90"/>
</dbReference>
<accession>G9NG43</accession>
<dbReference type="InterPro" id="IPR006598">
    <property type="entry name" value="CAP10"/>
</dbReference>
<feature type="transmembrane region" description="Helical" evidence="1">
    <location>
        <begin position="166"/>
        <end position="186"/>
    </location>
</feature>
<dbReference type="PANTHER" id="PTHR12203">
    <property type="entry name" value="KDEL LYS-ASP-GLU-LEU CONTAINING - RELATED"/>
    <property type="match status" value="1"/>
</dbReference>
<keyword evidence="1" id="KW-0812">Transmembrane</keyword>
<reference evidence="3 4" key="1">
    <citation type="journal article" date="2011" name="Genome Biol.">
        <title>Comparative genome sequence analysis underscores mycoparasitism as the ancestral life style of Trichoderma.</title>
        <authorList>
            <person name="Kubicek C.P."/>
            <person name="Herrera-Estrella A."/>
            <person name="Seidl-Seiboth V."/>
            <person name="Martinez D.A."/>
            <person name="Druzhinina I.S."/>
            <person name="Thon M."/>
            <person name="Zeilinger S."/>
            <person name="Casas-Flores S."/>
            <person name="Horwitz B.A."/>
            <person name="Mukherjee P.K."/>
            <person name="Mukherjee M."/>
            <person name="Kredics L."/>
            <person name="Alcaraz L.D."/>
            <person name="Aerts A."/>
            <person name="Antal Z."/>
            <person name="Atanasova L."/>
            <person name="Cervantes-Badillo M.G."/>
            <person name="Challacombe J."/>
            <person name="Chertkov O."/>
            <person name="McCluskey K."/>
            <person name="Coulpier F."/>
            <person name="Deshpande N."/>
            <person name="von Doehren H."/>
            <person name="Ebbole D.J."/>
            <person name="Esquivel-Naranjo E.U."/>
            <person name="Fekete E."/>
            <person name="Flipphi M."/>
            <person name="Glaser F."/>
            <person name="Gomez-Rodriguez E.Y."/>
            <person name="Gruber S."/>
            <person name="Han C."/>
            <person name="Henrissat B."/>
            <person name="Hermosa R."/>
            <person name="Hernandez-Onate M."/>
            <person name="Karaffa L."/>
            <person name="Kosti I."/>
            <person name="Le Crom S."/>
            <person name="Lindquist E."/>
            <person name="Lucas S."/>
            <person name="Luebeck M."/>
            <person name="Luebeck P.S."/>
            <person name="Margeot A."/>
            <person name="Metz B."/>
            <person name="Misra M."/>
            <person name="Nevalainen H."/>
            <person name="Omann M."/>
            <person name="Packer N."/>
            <person name="Perrone G."/>
            <person name="Uresti-Rivera E.E."/>
            <person name="Salamov A."/>
            <person name="Schmoll M."/>
            <person name="Seiboth B."/>
            <person name="Shapiro H."/>
            <person name="Sukno S."/>
            <person name="Tamayo-Ramos J.A."/>
            <person name="Tisch D."/>
            <person name="Wiest A."/>
            <person name="Wilkinson H.H."/>
            <person name="Zhang M."/>
            <person name="Coutinho P.M."/>
            <person name="Kenerley C.M."/>
            <person name="Monte E."/>
            <person name="Baker S.E."/>
            <person name="Grigoriev I.V."/>
        </authorList>
    </citation>
    <scope>NUCLEOTIDE SEQUENCE [LARGE SCALE GENOMIC DNA]</scope>
    <source>
        <strain evidence="4">ATCC 20476 / IMI 206040</strain>
    </source>
</reference>
<evidence type="ECO:0000256" key="1">
    <source>
        <dbReference type="SAM" id="Phobius"/>
    </source>
</evidence>
<dbReference type="KEGG" id="tatv:25777570"/>
<keyword evidence="1" id="KW-1133">Transmembrane helix</keyword>
<proteinExistence type="predicted"/>
<sequence>MWPSQIDRLGHPDRLVGYIAGCVFAASAAQFWTSSRSIQIESDALSWVLLLCLSRYIQRPRGRARAKGLTFPFPHEVKPRTGSCWIVCVAIAAASISSAENNAPGFLQPVLIPLLLFIERRLNLKHRRSQSGQSDGWTSLAITAWGSVVISLFGVCSLAGWQLPNLLGSVLSSIELVALIIIYGALLPKSAAVSSATPFVDMEADITALTPRITSTLLVVLAVQRVLLGSVPFDIGAVLLDGAAKAVTWLLAIETARQSSWTAVAAIKTLAIFATRSPFIQSFASQALATIVGSALMLGQLIALTSKVPDQKFLWLILAIPIVSYLANILAIRTAHLRVVTFTNAHEHPVETLINRANANFNDLLLGQSQSYAAACDEYRRRYNYEPPPGFEEWFNYAKSHDSQIIDDFDVIYESIKPLWNYSGKEINQVMKDVQIYSGNELWSCKFAGQTGHTKCLHNWRSFDRHVSQLFNQLMSDVKGLPDVEFLVNHLDEPRVVFPGKHEQSNHRTGVKLENLSRAPTWSALTQHCDDTEIQSAADATPPVNSFGLPFVQDGASSKDICKHPDYEHMHGLLMSPTSFQLIEGMIPVLSTGSLSTMGDILFPSPAYTESEFIYNDTHDPDWSKKRNNVYWAGSTSGAYAADSLWKNYHRHRFVNLIQMLDKKQFAYLADKGGLVQRVASSFLNSRLFDVAFTKIYQCAKAECHGQSFFYHLKAWADKDAAFQSRLTFDLDGNGISGRWYKMVASKSAPLKQTIIREWHDDRLLPWVHFIPVSLGMEELPELVMYLTSTEKGQQMAKEVAGRGRKWFTQALRNVDMSVYVYRLLLELARLQDPERAVSSKSSS</sequence>
<gene>
    <name evidence="3" type="ORF">TRIATDRAFT_211563</name>
</gene>
<dbReference type="GeneID" id="25777570"/>
<dbReference type="OMA" id="NHIDEPR"/>
<dbReference type="PANTHER" id="PTHR12203:SF61">
    <property type="entry name" value="CAPSULE PROTEIN"/>
    <property type="match status" value="1"/>
</dbReference>
<dbReference type="OrthoDB" id="202415at2759"/>
<name>G9NG43_HYPAI</name>
<organism evidence="3 4">
    <name type="scientific">Hypocrea atroviridis (strain ATCC 20476 / IMI 206040)</name>
    <name type="common">Trichoderma atroviride</name>
    <dbReference type="NCBI Taxonomy" id="452589"/>
    <lineage>
        <taxon>Eukaryota</taxon>
        <taxon>Fungi</taxon>
        <taxon>Dikarya</taxon>
        <taxon>Ascomycota</taxon>
        <taxon>Pezizomycotina</taxon>
        <taxon>Sordariomycetes</taxon>
        <taxon>Hypocreomycetidae</taxon>
        <taxon>Hypocreales</taxon>
        <taxon>Hypocreaceae</taxon>
        <taxon>Trichoderma</taxon>
    </lineage>
</organism>
<feature type="domain" description="Glycosyl transferase CAP10" evidence="2">
    <location>
        <begin position="563"/>
        <end position="835"/>
    </location>
</feature>
<dbReference type="EMBL" id="ABDG02000014">
    <property type="protein sequence ID" value="EHK50255.1"/>
    <property type="molecule type" value="Genomic_DNA"/>
</dbReference>
<dbReference type="SMART" id="SM00672">
    <property type="entry name" value="CAP10"/>
    <property type="match status" value="1"/>
</dbReference>
<dbReference type="AlphaFoldDB" id="G9NG43"/>
<comment type="caution">
    <text evidence="3">The sequence shown here is derived from an EMBL/GenBank/DDBJ whole genome shotgun (WGS) entry which is preliminary data.</text>
</comment>
<evidence type="ECO:0000313" key="4">
    <source>
        <dbReference type="Proteomes" id="UP000005426"/>
    </source>
</evidence>
<feature type="transmembrane region" description="Helical" evidence="1">
    <location>
        <begin position="139"/>
        <end position="160"/>
    </location>
</feature>
<dbReference type="Pfam" id="PF05686">
    <property type="entry name" value="Glyco_transf_90"/>
    <property type="match status" value="1"/>
</dbReference>